<evidence type="ECO:0000313" key="14">
    <source>
        <dbReference type="Proteomes" id="UP001303046"/>
    </source>
</evidence>
<dbReference type="PANTHER" id="PTHR21532">
    <property type="entry name" value="PHOSPHODIESTERASE HL"/>
    <property type="match status" value="1"/>
</dbReference>
<feature type="region of interest" description="Disordered" evidence="11">
    <location>
        <begin position="394"/>
        <end position="499"/>
    </location>
</feature>
<dbReference type="PROSITE" id="PS50238">
    <property type="entry name" value="RHOGAP"/>
    <property type="match status" value="1"/>
</dbReference>
<feature type="compositionally biased region" description="Low complexity" evidence="11">
    <location>
        <begin position="897"/>
        <end position="915"/>
    </location>
</feature>
<feature type="compositionally biased region" description="Basic and acidic residues" evidence="11">
    <location>
        <begin position="1281"/>
        <end position="1296"/>
    </location>
</feature>
<organism evidence="13 14">
    <name type="scientific">Necator americanus</name>
    <name type="common">Human hookworm</name>
    <dbReference type="NCBI Taxonomy" id="51031"/>
    <lineage>
        <taxon>Eukaryota</taxon>
        <taxon>Metazoa</taxon>
        <taxon>Ecdysozoa</taxon>
        <taxon>Nematoda</taxon>
        <taxon>Chromadorea</taxon>
        <taxon>Rhabditida</taxon>
        <taxon>Rhabditina</taxon>
        <taxon>Rhabditomorpha</taxon>
        <taxon>Strongyloidea</taxon>
        <taxon>Ancylostomatidae</taxon>
        <taxon>Bunostominae</taxon>
        <taxon>Necator</taxon>
    </lineage>
</organism>
<dbReference type="Gene3D" id="1.10.555.10">
    <property type="entry name" value="Rho GTPase activation protein"/>
    <property type="match status" value="1"/>
</dbReference>
<keyword evidence="7" id="KW-0969">Cilium</keyword>
<dbReference type="SMART" id="SM00324">
    <property type="entry name" value="RhoGAP"/>
    <property type="match status" value="1"/>
</dbReference>
<evidence type="ECO:0000256" key="6">
    <source>
        <dbReference type="ARBA" id="ARBA00023054"/>
    </source>
</evidence>
<dbReference type="SUPFAM" id="SSF48350">
    <property type="entry name" value="GTPase activation domain, GAP"/>
    <property type="match status" value="1"/>
</dbReference>
<feature type="region of interest" description="Disordered" evidence="11">
    <location>
        <begin position="1180"/>
        <end position="1360"/>
    </location>
</feature>
<keyword evidence="14" id="KW-1185">Reference proteome</keyword>
<dbReference type="InterPro" id="IPR023379">
    <property type="entry name" value="BART_dom"/>
</dbReference>
<gene>
    <name evidence="13" type="primary">Necator_chrV.g19727</name>
    <name evidence="13" type="ORF">RB195_014935</name>
</gene>
<name>A0ABR1E290_NECAM</name>
<protein>
    <recommendedName>
        <fullName evidence="4">Cilia- and flagella-associated protein 36</fullName>
    </recommendedName>
    <alternativeName>
        <fullName evidence="9">Coiled-coil domain-containing protein 104</fullName>
    </alternativeName>
</protein>
<sequence length="1444" mass="161341">MIDFEVCNSTTSAIRGRLPGESSCGPAGSVHRLGNVLSVDISIEVTLREGSRHGTTKIKLEQVPQFLINAFDYINCHGMDQEGLFRREGNASRLNQNNWAVYLGSAPIPPNFSVHDVCSMVKRFFRDLKEPLLSGSGLRARLFAMVTKNQISPVSRQEFAAVFEPKVDTSKKNVTFYLSRAHLGTLGYLMRQLYRISHNSAKHQMTSHNLATVFAPTLFRDEIQKDKMKRKERRGSQDDILISAREDTQLRIGVVQLLIEHANWIGTHPNCYLTSGHPRSSSAAPSPRQPPFLNVANLKEPPFAERKYSMKERTREGFKVSGERRTSSTFRFIADRLRPRRSPSKDRDKVTAAIYRQSTNRRASSPAIVVPNELCADNRIGGGRKTSTRYVLEFADSSPNPTQTKESHISRSRDALRASGTRTTRTRHHQSECKPSTQQRLPVQSTAQKGSKATSSHSAGRVSRHTTEPTLASSIVRRDSGKKRRESPSARASKVLKDTPVSLVSHEHFLSSYGEGHERSRRRHTTPVKTCTALRRNQPNTLHSGLHQPKRRATVVNANEQEKENRVTQAEASGSASSSCEELVEDNSTLLTNSSADLLAQRGQESRLRRVKRQQRRELSSILQKSLLDSSQTPDSSILEKDQKRECRVMVSTGCSPIVFPSAGEIKKQQQLHGSAVVDLNTTPPEPTSMVSPLNDYYHSVVQSPSRTVTVVSGQIAPTSFSAKQLGDCADPSGPCEEQSNVVFRIPSQPPHRDETISRSRMGKPDNVEVEKPQFLSSICSSKTLFPVQPRSIFKTSALDGSNIYNNSFTRQCQISSSGCHNSSDGLSSDDMFAASNEMKAAILNATSDLDISVHMDRQLRCRPSVALIEKQGIVRERVNQFRRLGNLLSAPLEPISGRSSGLSSRSSLGTGSAAGDDDFVKPSAPPSIILDMLRTHRQQWPFRFHGSDCWLIGGHERMLRRLSRKSSSETSNVLGKFLEFIDSPIWALPVANFIEHRSVVFDRQQGDISLYESIHKEFRELVDTLVECFCADSNISLERLREELKSARVEKLTIRQKTCLEPIAAAGDFNVFVPMMMRKNVELQLQALQMIEFMCGLIPSVLQIEDGESFKNKTKFISPEETERYVLIAVMRQSKEEFDSLSKRELEELEEVLRSSEQERKRLEEERIKEEELISRAMAISEKGNASEPTNISPKTGVEVSKQIDPSKQADNNGSSEAKQIQDCSKSDSKVARAPSVRKERRNSVNERLPTGGTPTSTEKDRKENVEEKQSSAKSSTVADARDGQDRPASKRADTRPPSAKRAGSLVGERRPSLKNASAKETKQSIDGRKRTDEGGKEKKTASVEEDPGVLHGPREKNLYDVNSCDRSHSTKSEIKWDGCVMRLSDICRTKAVRDWVPRDIKSAAGSPSTRWSDAFTESFEANCDALRFLPRREVMEQPVWAM</sequence>
<keyword evidence="5" id="KW-0963">Cytoplasm</keyword>
<proteinExistence type="inferred from homology"/>
<feature type="coiled-coil region" evidence="10">
    <location>
        <begin position="1031"/>
        <end position="1058"/>
    </location>
</feature>
<evidence type="ECO:0000256" key="10">
    <source>
        <dbReference type="SAM" id="Coils"/>
    </source>
</evidence>
<feature type="compositionally biased region" description="Basic and acidic residues" evidence="11">
    <location>
        <begin position="1259"/>
        <end position="1272"/>
    </location>
</feature>
<feature type="compositionally biased region" description="Basic and acidic residues" evidence="11">
    <location>
        <begin position="1309"/>
        <end position="1344"/>
    </location>
</feature>
<evidence type="ECO:0000256" key="7">
    <source>
        <dbReference type="ARBA" id="ARBA00023069"/>
    </source>
</evidence>
<dbReference type="InterPro" id="IPR042541">
    <property type="entry name" value="BART_sf"/>
</dbReference>
<evidence type="ECO:0000256" key="5">
    <source>
        <dbReference type="ARBA" id="ARBA00022490"/>
    </source>
</evidence>
<dbReference type="Gene3D" id="1.20.1520.10">
    <property type="entry name" value="ADP-ribosylation factor-like 2-binding protein, domain"/>
    <property type="match status" value="1"/>
</dbReference>
<feature type="compositionally biased region" description="Polar residues" evidence="11">
    <location>
        <begin position="1205"/>
        <end position="1225"/>
    </location>
</feature>
<dbReference type="InterPro" id="IPR038888">
    <property type="entry name" value="CFAP36"/>
</dbReference>
<feature type="domain" description="Rho-GAP" evidence="12">
    <location>
        <begin position="45"/>
        <end position="266"/>
    </location>
</feature>
<accession>A0ABR1E290</accession>
<dbReference type="Proteomes" id="UP001303046">
    <property type="component" value="Unassembled WGS sequence"/>
</dbReference>
<keyword evidence="8" id="KW-0966">Cell projection</keyword>
<dbReference type="InterPro" id="IPR000198">
    <property type="entry name" value="RhoGAP_dom"/>
</dbReference>
<dbReference type="EMBL" id="JAVFWL010000005">
    <property type="protein sequence ID" value="KAK6756814.1"/>
    <property type="molecule type" value="Genomic_DNA"/>
</dbReference>
<evidence type="ECO:0000256" key="9">
    <source>
        <dbReference type="ARBA" id="ARBA00031593"/>
    </source>
</evidence>
<feature type="compositionally biased region" description="Polar residues" evidence="11">
    <location>
        <begin position="433"/>
        <end position="458"/>
    </location>
</feature>
<keyword evidence="6 10" id="KW-0175">Coiled coil</keyword>
<evidence type="ECO:0000256" key="4">
    <source>
        <dbReference type="ARBA" id="ARBA00021815"/>
    </source>
</evidence>
<reference evidence="13 14" key="1">
    <citation type="submission" date="2023-08" db="EMBL/GenBank/DDBJ databases">
        <title>A Necator americanus chromosomal reference genome.</title>
        <authorList>
            <person name="Ilik V."/>
            <person name="Petrzelkova K.J."/>
            <person name="Pardy F."/>
            <person name="Fuh T."/>
            <person name="Niatou-Singa F.S."/>
            <person name="Gouil Q."/>
            <person name="Baker L."/>
            <person name="Ritchie M.E."/>
            <person name="Jex A.R."/>
            <person name="Gazzola D."/>
            <person name="Li H."/>
            <person name="Toshio Fujiwara R."/>
            <person name="Zhan B."/>
            <person name="Aroian R.V."/>
            <person name="Pafco B."/>
            <person name="Schwarz E.M."/>
        </authorList>
    </citation>
    <scope>NUCLEOTIDE SEQUENCE [LARGE SCALE GENOMIC DNA]</scope>
    <source>
        <strain evidence="13 14">Aroian</strain>
        <tissue evidence="13">Whole animal</tissue>
    </source>
</reference>
<dbReference type="Pfam" id="PF00620">
    <property type="entry name" value="RhoGAP"/>
    <property type="match status" value="1"/>
</dbReference>
<evidence type="ECO:0000256" key="8">
    <source>
        <dbReference type="ARBA" id="ARBA00023273"/>
    </source>
</evidence>
<comment type="similarity">
    <text evidence="3">Belongs to the CFAP36 family.</text>
</comment>
<evidence type="ECO:0000259" key="12">
    <source>
        <dbReference type="PROSITE" id="PS50238"/>
    </source>
</evidence>
<dbReference type="InterPro" id="IPR008936">
    <property type="entry name" value="Rho_GTPase_activation_prot"/>
</dbReference>
<evidence type="ECO:0000256" key="1">
    <source>
        <dbReference type="ARBA" id="ARBA00004138"/>
    </source>
</evidence>
<evidence type="ECO:0000256" key="2">
    <source>
        <dbReference type="ARBA" id="ARBA00004496"/>
    </source>
</evidence>
<feature type="compositionally biased region" description="Basic and acidic residues" evidence="11">
    <location>
        <begin position="405"/>
        <end position="416"/>
    </location>
</feature>
<feature type="region of interest" description="Disordered" evidence="11">
    <location>
        <begin position="897"/>
        <end position="921"/>
    </location>
</feature>
<dbReference type="CDD" id="cd00159">
    <property type="entry name" value="RhoGAP"/>
    <property type="match status" value="1"/>
</dbReference>
<dbReference type="Pfam" id="PF11527">
    <property type="entry name" value="ARL2_Bind_BART"/>
    <property type="match status" value="1"/>
</dbReference>
<evidence type="ECO:0000256" key="3">
    <source>
        <dbReference type="ARBA" id="ARBA00007460"/>
    </source>
</evidence>
<dbReference type="PANTHER" id="PTHR21532:SF0">
    <property type="entry name" value="CILIA- AND FLAGELLA-ASSOCIATED PROTEIN 36"/>
    <property type="match status" value="1"/>
</dbReference>
<comment type="subcellular location">
    <subcellularLocation>
        <location evidence="1">Cell projection</location>
        <location evidence="1">Cilium</location>
    </subcellularLocation>
    <subcellularLocation>
        <location evidence="2">Cytoplasm</location>
    </subcellularLocation>
</comment>
<comment type="caution">
    <text evidence="13">The sequence shown here is derived from an EMBL/GenBank/DDBJ whole genome shotgun (WGS) entry which is preliminary data.</text>
</comment>
<evidence type="ECO:0000256" key="11">
    <source>
        <dbReference type="SAM" id="MobiDB-lite"/>
    </source>
</evidence>
<feature type="compositionally biased region" description="Low complexity" evidence="11">
    <location>
        <begin position="570"/>
        <end position="581"/>
    </location>
</feature>
<feature type="region of interest" description="Disordered" evidence="11">
    <location>
        <begin position="558"/>
        <end position="581"/>
    </location>
</feature>
<evidence type="ECO:0000313" key="13">
    <source>
        <dbReference type="EMBL" id="KAK6756814.1"/>
    </source>
</evidence>